<reference evidence="4" key="1">
    <citation type="submission" date="2021-03" db="EMBL/GenBank/DDBJ databases">
        <title>Taxonomic study of Clostridium polyendosporum from meadow-gley soil under rice.</title>
        <authorList>
            <person name="Kobayashi H."/>
            <person name="Tanizawa Y."/>
            <person name="Yagura M."/>
        </authorList>
    </citation>
    <scope>NUCLEOTIDE SEQUENCE</scope>
    <source>
        <strain evidence="4">JCM 30710</strain>
    </source>
</reference>
<dbReference type="InterPro" id="IPR016166">
    <property type="entry name" value="FAD-bd_PCMH"/>
</dbReference>
<keyword evidence="5" id="KW-1185">Reference proteome</keyword>
<dbReference type="PANTHER" id="PTHR42659">
    <property type="entry name" value="XANTHINE DEHYDROGENASE SUBUNIT C-RELATED"/>
    <property type="match status" value="1"/>
</dbReference>
<dbReference type="InterPro" id="IPR002346">
    <property type="entry name" value="Mopterin_DH_FAD-bd"/>
</dbReference>
<feature type="domain" description="FAD-binding PCMH-type" evidence="3">
    <location>
        <begin position="1"/>
        <end position="161"/>
    </location>
</feature>
<keyword evidence="1" id="KW-0285">Flavoprotein</keyword>
<dbReference type="InterPro" id="IPR016169">
    <property type="entry name" value="FAD-bd_PCMH_sub2"/>
</dbReference>
<dbReference type="GO" id="GO:0016491">
    <property type="term" value="F:oxidoreductase activity"/>
    <property type="evidence" value="ECO:0007669"/>
    <property type="project" value="UniProtKB-KW"/>
</dbReference>
<sequence length="263" mass="29282">MKIDEYLKPKTLEEAYNLLNSCKKSAVIGGGAFLRLSNRHIRLGIDLSNIGLNYIKENDKEIEIGAMVTLREVEQSEIIKNNFDGLVHTAVKKIMGVQVRNIATVGGSVYGKYGFSDFITALLPLDCNVVLYKGGLLSLTDFLKNKDKDIIEKIVLKKFKIKAAFKDFRNTSTDFAILNTAVVMNENTLRISVGARPGAAVLKVFDQGFINSFKDTVDIAEETSLVMVKDLQFGSDIRATSEYRREICKVLVKRGVMEVVGCR</sequence>
<evidence type="ECO:0000313" key="4">
    <source>
        <dbReference type="EMBL" id="GIM29263.1"/>
    </source>
</evidence>
<keyword evidence="2" id="KW-0560">Oxidoreductase</keyword>
<gene>
    <name evidence="4" type="primary">xdhB</name>
    <name evidence="4" type="ORF">CPJCM30710_19290</name>
</gene>
<dbReference type="AlphaFoldDB" id="A0A919S0Z1"/>
<accession>A0A919S0Z1</accession>
<dbReference type="InterPro" id="IPR036318">
    <property type="entry name" value="FAD-bd_PCMH-like_sf"/>
</dbReference>
<dbReference type="InterPro" id="IPR036683">
    <property type="entry name" value="CO_DH_flav_C_dom_sf"/>
</dbReference>
<dbReference type="Gene3D" id="3.30.465.10">
    <property type="match status" value="1"/>
</dbReference>
<evidence type="ECO:0000259" key="3">
    <source>
        <dbReference type="PROSITE" id="PS51387"/>
    </source>
</evidence>
<dbReference type="PROSITE" id="PS51387">
    <property type="entry name" value="FAD_PCMH"/>
    <property type="match status" value="1"/>
</dbReference>
<evidence type="ECO:0000256" key="1">
    <source>
        <dbReference type="ARBA" id="ARBA00022630"/>
    </source>
</evidence>
<dbReference type="Pfam" id="PF03450">
    <property type="entry name" value="CO_deh_flav_C"/>
    <property type="match status" value="1"/>
</dbReference>
<protein>
    <submittedName>
        <fullName evidence="4">Molybdopterin dehydrogenase</fullName>
    </submittedName>
</protein>
<proteinExistence type="predicted"/>
<dbReference type="InterPro" id="IPR051312">
    <property type="entry name" value="Diverse_Substr_Oxidored"/>
</dbReference>
<dbReference type="SMART" id="SM01092">
    <property type="entry name" value="CO_deh_flav_C"/>
    <property type="match status" value="1"/>
</dbReference>
<dbReference type="EMBL" id="BOPZ01000015">
    <property type="protein sequence ID" value="GIM29263.1"/>
    <property type="molecule type" value="Genomic_DNA"/>
</dbReference>
<name>A0A919S0Z1_9CLOT</name>
<dbReference type="SUPFAM" id="SSF56176">
    <property type="entry name" value="FAD-binding/transporter-associated domain-like"/>
    <property type="match status" value="1"/>
</dbReference>
<dbReference type="PANTHER" id="PTHR42659:SF9">
    <property type="entry name" value="XANTHINE DEHYDROGENASE FAD-BINDING SUBUNIT XDHB-RELATED"/>
    <property type="match status" value="1"/>
</dbReference>
<evidence type="ECO:0000313" key="5">
    <source>
        <dbReference type="Proteomes" id="UP000679179"/>
    </source>
</evidence>
<dbReference type="Pfam" id="PF00941">
    <property type="entry name" value="FAD_binding_5"/>
    <property type="match status" value="1"/>
</dbReference>
<dbReference type="Gene3D" id="3.30.390.50">
    <property type="entry name" value="CO dehydrogenase flavoprotein, C-terminal domain"/>
    <property type="match status" value="1"/>
</dbReference>
<dbReference type="SUPFAM" id="SSF55447">
    <property type="entry name" value="CO dehydrogenase flavoprotein C-terminal domain-like"/>
    <property type="match status" value="1"/>
</dbReference>
<comment type="caution">
    <text evidence="4">The sequence shown here is derived from an EMBL/GenBank/DDBJ whole genome shotgun (WGS) entry which is preliminary data.</text>
</comment>
<dbReference type="RefSeq" id="WP_212903970.1">
    <property type="nucleotide sequence ID" value="NZ_BOPZ01000015.1"/>
</dbReference>
<dbReference type="Proteomes" id="UP000679179">
    <property type="component" value="Unassembled WGS sequence"/>
</dbReference>
<dbReference type="GO" id="GO:0071949">
    <property type="term" value="F:FAD binding"/>
    <property type="evidence" value="ECO:0007669"/>
    <property type="project" value="InterPro"/>
</dbReference>
<organism evidence="4 5">
    <name type="scientific">Clostridium polyendosporum</name>
    <dbReference type="NCBI Taxonomy" id="69208"/>
    <lineage>
        <taxon>Bacteria</taxon>
        <taxon>Bacillati</taxon>
        <taxon>Bacillota</taxon>
        <taxon>Clostridia</taxon>
        <taxon>Eubacteriales</taxon>
        <taxon>Clostridiaceae</taxon>
        <taxon>Clostridium</taxon>
    </lineage>
</organism>
<dbReference type="InterPro" id="IPR005107">
    <property type="entry name" value="CO_DH_flav_C"/>
</dbReference>
<evidence type="ECO:0000256" key="2">
    <source>
        <dbReference type="ARBA" id="ARBA00023002"/>
    </source>
</evidence>